<evidence type="ECO:0000256" key="4">
    <source>
        <dbReference type="ARBA" id="ARBA00023002"/>
    </source>
</evidence>
<dbReference type="SUPFAM" id="SSF56176">
    <property type="entry name" value="FAD-binding/transporter-associated domain-like"/>
    <property type="match status" value="1"/>
</dbReference>
<gene>
    <name evidence="6" type="ORF">CNMCM5793_009598</name>
</gene>
<dbReference type="InterPro" id="IPR050416">
    <property type="entry name" value="FAD-linked_Oxidoreductase"/>
</dbReference>
<evidence type="ECO:0000259" key="5">
    <source>
        <dbReference type="PROSITE" id="PS51387"/>
    </source>
</evidence>
<dbReference type="PANTHER" id="PTHR42973">
    <property type="entry name" value="BINDING OXIDOREDUCTASE, PUTATIVE (AFU_ORTHOLOGUE AFUA_1G17690)-RELATED"/>
    <property type="match status" value="1"/>
</dbReference>
<comment type="caution">
    <text evidence="6">The sequence shown here is derived from an EMBL/GenBank/DDBJ whole genome shotgun (WGS) entry which is preliminary data.</text>
</comment>
<dbReference type="InterPro" id="IPR016166">
    <property type="entry name" value="FAD-bd_PCMH"/>
</dbReference>
<dbReference type="InterPro" id="IPR016169">
    <property type="entry name" value="FAD-bd_PCMH_sub2"/>
</dbReference>
<evidence type="ECO:0000313" key="7">
    <source>
        <dbReference type="Proteomes" id="UP000630445"/>
    </source>
</evidence>
<keyword evidence="2" id="KW-0285">Flavoprotein</keyword>
<dbReference type="PROSITE" id="PS51387">
    <property type="entry name" value="FAD_PCMH"/>
    <property type="match status" value="1"/>
</dbReference>
<keyword evidence="7" id="KW-1185">Reference proteome</keyword>
<dbReference type="OrthoDB" id="363185at2759"/>
<evidence type="ECO:0000256" key="3">
    <source>
        <dbReference type="ARBA" id="ARBA00022827"/>
    </source>
</evidence>
<dbReference type="Gene3D" id="3.30.43.10">
    <property type="entry name" value="Uridine Diphospho-n-acetylenolpyruvylglucosamine Reductase, domain 2"/>
    <property type="match status" value="1"/>
</dbReference>
<dbReference type="GO" id="GO:0071949">
    <property type="term" value="F:FAD binding"/>
    <property type="evidence" value="ECO:0007669"/>
    <property type="project" value="InterPro"/>
</dbReference>
<protein>
    <recommendedName>
        <fullName evidence="5">FAD-binding PCMH-type domain-containing protein</fullName>
    </recommendedName>
</protein>
<keyword evidence="4" id="KW-0560">Oxidoreductase</keyword>
<name>A0A8H6P9G7_9EURO</name>
<evidence type="ECO:0000256" key="1">
    <source>
        <dbReference type="ARBA" id="ARBA00005466"/>
    </source>
</evidence>
<dbReference type="Pfam" id="PF01565">
    <property type="entry name" value="FAD_binding_4"/>
    <property type="match status" value="1"/>
</dbReference>
<evidence type="ECO:0000256" key="2">
    <source>
        <dbReference type="ARBA" id="ARBA00022630"/>
    </source>
</evidence>
<comment type="similarity">
    <text evidence="1">Belongs to the oxygen-dependent FAD-linked oxidoreductase family.</text>
</comment>
<feature type="domain" description="FAD-binding PCMH-type" evidence="5">
    <location>
        <begin position="41"/>
        <end position="207"/>
    </location>
</feature>
<reference evidence="6" key="1">
    <citation type="submission" date="2020-06" db="EMBL/GenBank/DDBJ databases">
        <title>Draft genome sequences of strains closely related to Aspergillus parafelis and Aspergillus hiratsukae.</title>
        <authorList>
            <person name="Dos Santos R.A.C."/>
            <person name="Rivero-Menendez O."/>
            <person name="Steenwyk J.L."/>
            <person name="Mead M.E."/>
            <person name="Goldman G.H."/>
            <person name="Alastruey-Izquierdo A."/>
            <person name="Rokas A."/>
        </authorList>
    </citation>
    <scope>NUCLEOTIDE SEQUENCE</scope>
    <source>
        <strain evidence="6">CNM-CM5793</strain>
    </source>
</reference>
<dbReference type="InterPro" id="IPR006094">
    <property type="entry name" value="Oxid_FAD_bind_N"/>
</dbReference>
<dbReference type="PANTHER" id="PTHR42973:SF7">
    <property type="entry name" value="FAD-BINDING PCMH-TYPE DOMAIN-CONTAINING PROTEIN"/>
    <property type="match status" value="1"/>
</dbReference>
<accession>A0A8H6P9G7</accession>
<dbReference type="EMBL" id="JACBAD010002032">
    <property type="protein sequence ID" value="KAF7122043.1"/>
    <property type="molecule type" value="Genomic_DNA"/>
</dbReference>
<dbReference type="InterPro" id="IPR036318">
    <property type="entry name" value="FAD-bd_PCMH-like_sf"/>
</dbReference>
<dbReference type="AlphaFoldDB" id="A0A8H6P9G7"/>
<keyword evidence="3" id="KW-0274">FAD</keyword>
<dbReference type="Gene3D" id="3.40.462.20">
    <property type="match status" value="1"/>
</dbReference>
<organism evidence="6 7">
    <name type="scientific">Aspergillus hiratsukae</name>
    <dbReference type="NCBI Taxonomy" id="1194566"/>
    <lineage>
        <taxon>Eukaryota</taxon>
        <taxon>Fungi</taxon>
        <taxon>Dikarya</taxon>
        <taxon>Ascomycota</taxon>
        <taxon>Pezizomycotina</taxon>
        <taxon>Eurotiomycetes</taxon>
        <taxon>Eurotiomycetidae</taxon>
        <taxon>Eurotiales</taxon>
        <taxon>Aspergillaceae</taxon>
        <taxon>Aspergillus</taxon>
        <taxon>Aspergillus subgen. Fumigati</taxon>
    </lineage>
</organism>
<sequence>MADTTQLTALETFLQAHPTIKYISASSPEYLSARKVWNGSRRDNPLAIVQPQSSSDVASLIRFAKSQSLPFTLRSGGHNLEGRSVVDGALLIDLRGLNAVTIAADRRSALVQGGILLGELADKLWAEGLATPIGTIPSVGYVGWATYGGYGPFSSHWGLGADKILGATVVNPDGEIIAADETLLQGIRGAGGLFGVIIDLTIKVYPLTTVSTSPLEPMPKLTYPQLLAGAILYDSTNITKTFLDFNAAYRALVDSDPLPPQLSIQQTAFNSPSGRLLAAIFVWSSPDLDAGHTWAAKIAALAPTLASTVAETTIPALLASNAALVPSTAYGSPLTHNIRSINPAVAETIGQYLATMPSDPATMFTMHHLRGPSATTQNHPNVFVAREPHYMLEILGYAVEEKHSAEAMEWALQMARGVQRADPANVLPTAYISLYNTAATSSDEVLRRVYGSKAEVVRDLKRGFDPENVFRLTVPEM</sequence>
<dbReference type="Gene3D" id="3.30.465.10">
    <property type="match status" value="1"/>
</dbReference>
<dbReference type="InterPro" id="IPR016167">
    <property type="entry name" value="FAD-bd_PCMH_sub1"/>
</dbReference>
<dbReference type="Proteomes" id="UP000630445">
    <property type="component" value="Unassembled WGS sequence"/>
</dbReference>
<proteinExistence type="inferred from homology"/>
<dbReference type="GO" id="GO:0016491">
    <property type="term" value="F:oxidoreductase activity"/>
    <property type="evidence" value="ECO:0007669"/>
    <property type="project" value="UniProtKB-KW"/>
</dbReference>
<evidence type="ECO:0000313" key="6">
    <source>
        <dbReference type="EMBL" id="KAF7122043.1"/>
    </source>
</evidence>